<dbReference type="EMBL" id="HBNR01038942">
    <property type="protein sequence ID" value="CAE4596586.1"/>
    <property type="molecule type" value="Transcribed_RNA"/>
</dbReference>
<gene>
    <name evidence="2" type="ORF">AMON00008_LOCUS26941</name>
</gene>
<protein>
    <submittedName>
        <fullName evidence="2">Uncharacterized protein</fullName>
    </submittedName>
</protein>
<dbReference type="AlphaFoldDB" id="A0A7S4VQ55"/>
<evidence type="ECO:0000313" key="2">
    <source>
        <dbReference type="EMBL" id="CAE4596586.1"/>
    </source>
</evidence>
<accession>A0A7S4VQ55</accession>
<evidence type="ECO:0000256" key="1">
    <source>
        <dbReference type="SAM" id="MobiDB-lite"/>
    </source>
</evidence>
<proteinExistence type="predicted"/>
<name>A0A7S4VQ55_9DINO</name>
<sequence length="216" mass="24151">MGAFVPKEAAAPHIAPDLAAWARLADGSLRQCLPGQFPYTLRRWHEASGDAARLAFARLPPEYWRRLQRLEWLCSPADRALASGRRLTTEDVRWLTLAVTEARQLREEAQRMIAAQRRADELAPDVALRVARVFGDLETYTRFLFASAFPCSKATRAEKAAAKEAFEAAKEAAAPQRPWVAKKRSRPSALLETAAPPKLEPQRLHPWPPGSLTAFM</sequence>
<reference evidence="2" key="1">
    <citation type="submission" date="2021-01" db="EMBL/GenBank/DDBJ databases">
        <authorList>
            <person name="Corre E."/>
            <person name="Pelletier E."/>
            <person name="Niang G."/>
            <person name="Scheremetjew M."/>
            <person name="Finn R."/>
            <person name="Kale V."/>
            <person name="Holt S."/>
            <person name="Cochrane G."/>
            <person name="Meng A."/>
            <person name="Brown T."/>
            <person name="Cohen L."/>
        </authorList>
    </citation>
    <scope>NUCLEOTIDE SEQUENCE</scope>
    <source>
        <strain evidence="2">CCMP3105</strain>
    </source>
</reference>
<organism evidence="2">
    <name type="scientific">Alexandrium monilatum</name>
    <dbReference type="NCBI Taxonomy" id="311494"/>
    <lineage>
        <taxon>Eukaryota</taxon>
        <taxon>Sar</taxon>
        <taxon>Alveolata</taxon>
        <taxon>Dinophyceae</taxon>
        <taxon>Gonyaulacales</taxon>
        <taxon>Pyrocystaceae</taxon>
        <taxon>Alexandrium</taxon>
    </lineage>
</organism>
<feature type="region of interest" description="Disordered" evidence="1">
    <location>
        <begin position="176"/>
        <end position="216"/>
    </location>
</feature>